<dbReference type="KEGG" id="pbap:Pla133_05000"/>
<accession>A0A518BEL5</accession>
<sequence length="239" mass="26352">MAGSDEADALLSAASELPRCNLWAFDRRRATPTAEALELCAQAYANLSKAVEVVRSVDRWMEGLDAPPEKLLFLAAEAQSSLWAALGVAGVESDPDQLDLFIWVREIGAAHRIFVARHMRMEDPADPTKWAELAEKLDAFGERITSEEKQRKDHDKLLGKLEYELGRLERAHDDPSKVVAWDGVVRALTDWVSGGRPANSREICDLLREHVEAMPEGVELTPEAKQVLEAVEGLAGAEG</sequence>
<reference evidence="1 2" key="1">
    <citation type="submission" date="2019-02" db="EMBL/GenBank/DDBJ databases">
        <title>Deep-cultivation of Planctomycetes and their phenomic and genomic characterization uncovers novel biology.</title>
        <authorList>
            <person name="Wiegand S."/>
            <person name="Jogler M."/>
            <person name="Boedeker C."/>
            <person name="Pinto D."/>
            <person name="Vollmers J."/>
            <person name="Rivas-Marin E."/>
            <person name="Kohn T."/>
            <person name="Peeters S.H."/>
            <person name="Heuer A."/>
            <person name="Rast P."/>
            <person name="Oberbeckmann S."/>
            <person name="Bunk B."/>
            <person name="Jeske O."/>
            <person name="Meyerdierks A."/>
            <person name="Storesund J.E."/>
            <person name="Kallscheuer N."/>
            <person name="Luecker S."/>
            <person name="Lage O.M."/>
            <person name="Pohl T."/>
            <person name="Merkel B.J."/>
            <person name="Hornburger P."/>
            <person name="Mueller R.-W."/>
            <person name="Bruemmer F."/>
            <person name="Labrenz M."/>
            <person name="Spormann A.M."/>
            <person name="Op den Camp H."/>
            <person name="Overmann J."/>
            <person name="Amann R."/>
            <person name="Jetten M.S.M."/>
            <person name="Mascher T."/>
            <person name="Medema M.H."/>
            <person name="Devos D.P."/>
            <person name="Kaster A.-K."/>
            <person name="Ovreas L."/>
            <person name="Rohde M."/>
            <person name="Galperin M.Y."/>
            <person name="Jogler C."/>
        </authorList>
    </citation>
    <scope>NUCLEOTIDE SEQUENCE [LARGE SCALE GENOMIC DNA]</scope>
    <source>
        <strain evidence="1 2">Pla133</strain>
    </source>
</reference>
<proteinExistence type="predicted"/>
<evidence type="ECO:0000313" key="1">
    <source>
        <dbReference type="EMBL" id="QDU65435.1"/>
    </source>
</evidence>
<dbReference type="Proteomes" id="UP000316921">
    <property type="component" value="Chromosome"/>
</dbReference>
<dbReference type="AlphaFoldDB" id="A0A518BEL5"/>
<gene>
    <name evidence="1" type="ORF">Pla133_05000</name>
</gene>
<dbReference type="RefSeq" id="WP_145062026.1">
    <property type="nucleotide sequence ID" value="NZ_CP036287.1"/>
</dbReference>
<protein>
    <submittedName>
        <fullName evidence="1">Uncharacterized protein</fullName>
    </submittedName>
</protein>
<name>A0A518BEL5_9BACT</name>
<keyword evidence="2" id="KW-1185">Reference proteome</keyword>
<organism evidence="1 2">
    <name type="scientific">Engelhardtia mirabilis</name>
    <dbReference type="NCBI Taxonomy" id="2528011"/>
    <lineage>
        <taxon>Bacteria</taxon>
        <taxon>Pseudomonadati</taxon>
        <taxon>Planctomycetota</taxon>
        <taxon>Planctomycetia</taxon>
        <taxon>Planctomycetia incertae sedis</taxon>
        <taxon>Engelhardtia</taxon>
    </lineage>
</organism>
<dbReference type="EMBL" id="CP036287">
    <property type="protein sequence ID" value="QDU65435.1"/>
    <property type="molecule type" value="Genomic_DNA"/>
</dbReference>
<evidence type="ECO:0000313" key="2">
    <source>
        <dbReference type="Proteomes" id="UP000316921"/>
    </source>
</evidence>